<dbReference type="EMBL" id="VWPK01000012">
    <property type="protein sequence ID" value="KAA5612440.1"/>
    <property type="molecule type" value="Genomic_DNA"/>
</dbReference>
<dbReference type="Pfam" id="PF03631">
    <property type="entry name" value="Virul_fac_BrkB"/>
    <property type="match status" value="1"/>
</dbReference>
<evidence type="ECO:0000256" key="5">
    <source>
        <dbReference type="ARBA" id="ARBA00023136"/>
    </source>
</evidence>
<organism evidence="8 9">
    <name type="scientific">Rhodovastum atsumiense</name>
    <dbReference type="NCBI Taxonomy" id="504468"/>
    <lineage>
        <taxon>Bacteria</taxon>
        <taxon>Pseudomonadati</taxon>
        <taxon>Pseudomonadota</taxon>
        <taxon>Alphaproteobacteria</taxon>
        <taxon>Acetobacterales</taxon>
        <taxon>Acetobacteraceae</taxon>
        <taxon>Rhodovastum</taxon>
    </lineage>
</organism>
<evidence type="ECO:0000256" key="7">
    <source>
        <dbReference type="SAM" id="Phobius"/>
    </source>
</evidence>
<reference evidence="8 9" key="1">
    <citation type="submission" date="2019-09" db="EMBL/GenBank/DDBJ databases">
        <title>Genome sequence of Rhodovastum atsumiense, a diverse member of the Acetobacteraceae family of non-sulfur purple photosynthetic bacteria.</title>
        <authorList>
            <person name="Meyer T."/>
            <person name="Kyndt J."/>
        </authorList>
    </citation>
    <scope>NUCLEOTIDE SEQUENCE [LARGE SCALE GENOMIC DNA]</scope>
    <source>
        <strain evidence="8 9">DSM 21279</strain>
    </source>
</reference>
<dbReference type="PANTHER" id="PTHR30213">
    <property type="entry name" value="INNER MEMBRANE PROTEIN YHJD"/>
    <property type="match status" value="1"/>
</dbReference>
<keyword evidence="4 7" id="KW-1133">Transmembrane helix</keyword>
<comment type="subcellular location">
    <subcellularLocation>
        <location evidence="1">Cell membrane</location>
        <topology evidence="1">Multi-pass membrane protein</topology>
    </subcellularLocation>
</comment>
<feature type="transmembrane region" description="Helical" evidence="7">
    <location>
        <begin position="281"/>
        <end position="301"/>
    </location>
</feature>
<feature type="transmembrane region" description="Helical" evidence="7">
    <location>
        <begin position="89"/>
        <end position="118"/>
    </location>
</feature>
<protein>
    <submittedName>
        <fullName evidence="8">YihY/virulence factor BrkB family protein</fullName>
    </submittedName>
</protein>
<evidence type="ECO:0000313" key="8">
    <source>
        <dbReference type="EMBL" id="KAA5612440.1"/>
    </source>
</evidence>
<feature type="transmembrane region" description="Helical" evidence="7">
    <location>
        <begin position="240"/>
        <end position="261"/>
    </location>
</feature>
<feature type="transmembrane region" description="Helical" evidence="7">
    <location>
        <begin position="307"/>
        <end position="328"/>
    </location>
</feature>
<dbReference type="GO" id="GO:0005886">
    <property type="term" value="C:plasma membrane"/>
    <property type="evidence" value="ECO:0007669"/>
    <property type="project" value="UniProtKB-SubCell"/>
</dbReference>
<dbReference type="PANTHER" id="PTHR30213:SF0">
    <property type="entry name" value="UPF0761 MEMBRANE PROTEIN YIHY"/>
    <property type="match status" value="1"/>
</dbReference>
<keyword evidence="9" id="KW-1185">Reference proteome</keyword>
<accession>A0A5M6IVU0</accession>
<evidence type="ECO:0000256" key="2">
    <source>
        <dbReference type="ARBA" id="ARBA00022475"/>
    </source>
</evidence>
<evidence type="ECO:0000256" key="3">
    <source>
        <dbReference type="ARBA" id="ARBA00022692"/>
    </source>
</evidence>
<evidence type="ECO:0000256" key="1">
    <source>
        <dbReference type="ARBA" id="ARBA00004651"/>
    </source>
</evidence>
<feature type="region of interest" description="Disordered" evidence="6">
    <location>
        <begin position="1"/>
        <end position="24"/>
    </location>
</feature>
<evidence type="ECO:0000256" key="4">
    <source>
        <dbReference type="ARBA" id="ARBA00022989"/>
    </source>
</evidence>
<keyword evidence="2" id="KW-1003">Cell membrane</keyword>
<keyword evidence="5 7" id="KW-0472">Membrane</keyword>
<dbReference type="OrthoDB" id="9781030at2"/>
<dbReference type="AlphaFoldDB" id="A0A5M6IVU0"/>
<gene>
    <name evidence="8" type="ORF">F1189_09700</name>
</gene>
<evidence type="ECO:0000313" key="9">
    <source>
        <dbReference type="Proteomes" id="UP000325255"/>
    </source>
</evidence>
<dbReference type="Proteomes" id="UP000325255">
    <property type="component" value="Unassembled WGS sequence"/>
</dbReference>
<keyword evidence="3 7" id="KW-0812">Transmembrane</keyword>
<evidence type="ECO:0000256" key="6">
    <source>
        <dbReference type="SAM" id="MobiDB-lite"/>
    </source>
</evidence>
<feature type="transmembrane region" description="Helical" evidence="7">
    <location>
        <begin position="204"/>
        <end position="228"/>
    </location>
</feature>
<dbReference type="NCBIfam" id="TIGR00765">
    <property type="entry name" value="yihY_not_rbn"/>
    <property type="match status" value="1"/>
</dbReference>
<comment type="caution">
    <text evidence="8">The sequence shown here is derived from an EMBL/GenBank/DDBJ whole genome shotgun (WGS) entry which is preliminary data.</text>
</comment>
<sequence length="370" mass="39585">MMEAGLTRGEDMPPANRPGAGCVGRTRGDVCLQEGVMRSPAPEPRDDLAEIVQRGHGLGRGARSPVAIPWRGWRQVLGRTWREIISDRVSLAAAGSAFFATLALFPALSMLISLYGLIFDPATVEPQLEVLRDLLPPAAFALIADRVHTLVSHGRAELGLSLLISTGVALWSATTGTKSLIAALNLAYEEEESRGFLEYQKTSLLITLCMVLGAILGLALLVALPATISFLGLDAHARGLARLGSTAVLVGFVLLALALLYRFGPSRQKARWHWVTPGSMLATALWLVASVLFSLYVVHLASYDATYGPLGAVVGVMMWFWVSAYAVLVGAELNAELELQTAEDTTTGQPRPIGKRGAFVADNVVVDDKS</sequence>
<name>A0A5M6IVU0_9PROT</name>
<dbReference type="InterPro" id="IPR017039">
    <property type="entry name" value="Virul_fac_BrkB"/>
</dbReference>
<proteinExistence type="predicted"/>